<sequence length="111" mass="12130">MTTITLTQVGLQAWDVRGLPGPDVVVTLYGAQAEVEDQVRAMLGATATEATIRLSHAPVTSADRLRWAREVDLIPDEIGDLPTEAIAELLAEARENLGHTVGYARFRHRLI</sequence>
<comment type="caution">
    <text evidence="1">The sequence shown here is derived from an EMBL/GenBank/DDBJ whole genome shotgun (WGS) entry which is preliminary data.</text>
</comment>
<protein>
    <submittedName>
        <fullName evidence="1">Uncharacterized protein</fullName>
    </submittedName>
</protein>
<organism evidence="1 2">
    <name type="scientific">Galactobacter valiniphilus</name>
    <dbReference type="NCBI Taxonomy" id="2676122"/>
    <lineage>
        <taxon>Bacteria</taxon>
        <taxon>Bacillati</taxon>
        <taxon>Actinomycetota</taxon>
        <taxon>Actinomycetes</taxon>
        <taxon>Micrococcales</taxon>
        <taxon>Micrococcaceae</taxon>
        <taxon>Galactobacter</taxon>
    </lineage>
</organism>
<gene>
    <name evidence="1" type="ORF">DWB68_15100</name>
</gene>
<dbReference type="Proteomes" id="UP000265419">
    <property type="component" value="Unassembled WGS sequence"/>
</dbReference>
<proteinExistence type="predicted"/>
<dbReference type="RefSeq" id="WP_119425949.1">
    <property type="nucleotide sequence ID" value="NZ_QQXK01000043.1"/>
</dbReference>
<name>A0A399J6M9_9MICC</name>
<keyword evidence="2" id="KW-1185">Reference proteome</keyword>
<accession>A0A399J6M9</accession>
<reference evidence="1 2" key="1">
    <citation type="submission" date="2018-07" db="EMBL/GenBank/DDBJ databases">
        <title>Arthrobacter sp. nov., isolated from raw cow's milk with high bacterial count.</title>
        <authorList>
            <person name="Hahne J."/>
            <person name="Isele D."/>
            <person name="Lipski A."/>
        </authorList>
    </citation>
    <scope>NUCLEOTIDE SEQUENCE [LARGE SCALE GENOMIC DNA]</scope>
    <source>
        <strain evidence="1 2">JZ R-35</strain>
    </source>
</reference>
<evidence type="ECO:0000313" key="2">
    <source>
        <dbReference type="Proteomes" id="UP000265419"/>
    </source>
</evidence>
<evidence type="ECO:0000313" key="1">
    <source>
        <dbReference type="EMBL" id="RII40974.1"/>
    </source>
</evidence>
<dbReference type="EMBL" id="QQXK01000043">
    <property type="protein sequence ID" value="RII40974.1"/>
    <property type="molecule type" value="Genomic_DNA"/>
</dbReference>
<dbReference type="AlphaFoldDB" id="A0A399J6M9"/>